<evidence type="ECO:0000313" key="2">
    <source>
        <dbReference type="Proteomes" id="UP001501578"/>
    </source>
</evidence>
<name>A0ABN1PXV1_9ACTN</name>
<organism evidence="1 2">
    <name type="scientific">Nonomuraea longicatena</name>
    <dbReference type="NCBI Taxonomy" id="83682"/>
    <lineage>
        <taxon>Bacteria</taxon>
        <taxon>Bacillati</taxon>
        <taxon>Actinomycetota</taxon>
        <taxon>Actinomycetes</taxon>
        <taxon>Streptosporangiales</taxon>
        <taxon>Streptosporangiaceae</taxon>
        <taxon>Nonomuraea</taxon>
    </lineage>
</organism>
<comment type="caution">
    <text evidence="1">The sequence shown here is derived from an EMBL/GenBank/DDBJ whole genome shotgun (WGS) entry which is preliminary data.</text>
</comment>
<dbReference type="Proteomes" id="UP001501578">
    <property type="component" value="Unassembled WGS sequence"/>
</dbReference>
<reference evidence="1 2" key="1">
    <citation type="journal article" date="2019" name="Int. J. Syst. Evol. Microbiol.">
        <title>The Global Catalogue of Microorganisms (GCM) 10K type strain sequencing project: providing services to taxonomists for standard genome sequencing and annotation.</title>
        <authorList>
            <consortium name="The Broad Institute Genomics Platform"/>
            <consortium name="The Broad Institute Genome Sequencing Center for Infectious Disease"/>
            <person name="Wu L."/>
            <person name="Ma J."/>
        </authorList>
    </citation>
    <scope>NUCLEOTIDE SEQUENCE [LARGE SCALE GENOMIC DNA]</scope>
    <source>
        <strain evidence="1 2">JCM 11136</strain>
    </source>
</reference>
<proteinExistence type="predicted"/>
<sequence length="111" mass="12299">MEWRDRSYRVRALIWASALAVGANEHRMTALTKALRDGVPIVDIARAPDARTIREPWALGGTVRHRQGQGALSPEEFESICGSLIAGEKPPACGRLRVMRDPLAHDVMRKS</sequence>
<keyword evidence="2" id="KW-1185">Reference proteome</keyword>
<gene>
    <name evidence="1" type="ORF">GCM10009560_41700</name>
</gene>
<dbReference type="EMBL" id="BAAAHQ010000021">
    <property type="protein sequence ID" value="GAA0934470.1"/>
    <property type="molecule type" value="Genomic_DNA"/>
</dbReference>
<protein>
    <submittedName>
        <fullName evidence="1">Uncharacterized protein</fullName>
    </submittedName>
</protein>
<accession>A0ABN1PXV1</accession>
<evidence type="ECO:0000313" key="1">
    <source>
        <dbReference type="EMBL" id="GAA0934470.1"/>
    </source>
</evidence>